<protein>
    <submittedName>
        <fullName evidence="4">Unannotated protein</fullName>
    </submittedName>
</protein>
<dbReference type="PANTHER" id="PTHR28004">
    <property type="entry name" value="ZGC:162816-RELATED"/>
    <property type="match status" value="1"/>
</dbReference>
<dbReference type="Pfam" id="PF14031">
    <property type="entry name" value="D-ser_dehydrat"/>
    <property type="match status" value="1"/>
</dbReference>
<evidence type="ECO:0000313" key="4">
    <source>
        <dbReference type="EMBL" id="CAB4602593.1"/>
    </source>
</evidence>
<dbReference type="InterPro" id="IPR026956">
    <property type="entry name" value="D-ser_dehydrat-like_dom"/>
</dbReference>
<evidence type="ECO:0000256" key="1">
    <source>
        <dbReference type="ARBA" id="ARBA00005323"/>
    </source>
</evidence>
<proteinExistence type="inferred from homology"/>
<name>A0A6J6GRV0_9ZZZZ</name>
<dbReference type="SUPFAM" id="SSF51419">
    <property type="entry name" value="PLP-binding barrel"/>
    <property type="match status" value="1"/>
</dbReference>
<accession>A0A6J6GRV0</accession>
<feature type="domain" description="D-serine dehydratase-like" evidence="3">
    <location>
        <begin position="238"/>
        <end position="322"/>
    </location>
</feature>
<dbReference type="Pfam" id="PF01168">
    <property type="entry name" value="Ala_racemase_N"/>
    <property type="match status" value="1"/>
</dbReference>
<gene>
    <name evidence="4" type="ORF">UFOPK1808_00873</name>
</gene>
<keyword evidence="2" id="KW-0456">Lyase</keyword>
<dbReference type="SMART" id="SM01119">
    <property type="entry name" value="D-ser_dehydrat"/>
    <property type="match status" value="1"/>
</dbReference>
<dbReference type="InterPro" id="IPR042208">
    <property type="entry name" value="D-ser_dehydrat-like_sf"/>
</dbReference>
<comment type="similarity">
    <text evidence="1">Belongs to the DSD1 family.</text>
</comment>
<dbReference type="EMBL" id="CAEZUL010000091">
    <property type="protein sequence ID" value="CAB4602593.1"/>
    <property type="molecule type" value="Genomic_DNA"/>
</dbReference>
<dbReference type="AlphaFoldDB" id="A0A6J6GRV0"/>
<dbReference type="InterPro" id="IPR051466">
    <property type="entry name" value="D-amino_acid_metab_enzyme"/>
</dbReference>
<dbReference type="Gene3D" id="3.20.20.10">
    <property type="entry name" value="Alanine racemase"/>
    <property type="match status" value="1"/>
</dbReference>
<sequence>MDISLVPTPCPVIDLPTLRSNVTVMASIHPGSRLRPHVKAHKTTAIAAEQVRAGHSSFTCATPREILGLVSAGVGTDLLLANETVDPARLAALSKAQEHATITVAIDSLATLQAASSAGIRNVLIDVNVGLPRCGIAPDSAGELADAARSLGLNVRGVMGYEGHLMMVTDREEKKIKVHEAMTLLTQAHNDVGGDIMSAGGTGTFDMFEGTQVNEVQAGSYALMDTQYALLQHPFAQALWIMGTVISVNSSWVVIDVGLKSLGMDHGNPTVDGYKVWFCSDEHITMSPSEGTVTPRVGDRIRVTPSHVDPTMAMHERAYVVDNGMVVDEWAIDLRGW</sequence>
<dbReference type="PANTHER" id="PTHR28004:SF2">
    <property type="entry name" value="D-SERINE DEHYDRATASE"/>
    <property type="match status" value="1"/>
</dbReference>
<dbReference type="InterPro" id="IPR029066">
    <property type="entry name" value="PLP-binding_barrel"/>
</dbReference>
<dbReference type="GO" id="GO:0008721">
    <property type="term" value="F:D-serine ammonia-lyase activity"/>
    <property type="evidence" value="ECO:0007669"/>
    <property type="project" value="TreeGrafter"/>
</dbReference>
<dbReference type="Gene3D" id="2.40.37.20">
    <property type="entry name" value="D-serine dehydratase-like domain"/>
    <property type="match status" value="1"/>
</dbReference>
<evidence type="ECO:0000259" key="3">
    <source>
        <dbReference type="SMART" id="SM01119"/>
    </source>
</evidence>
<evidence type="ECO:0000256" key="2">
    <source>
        <dbReference type="ARBA" id="ARBA00023239"/>
    </source>
</evidence>
<organism evidence="4">
    <name type="scientific">freshwater metagenome</name>
    <dbReference type="NCBI Taxonomy" id="449393"/>
    <lineage>
        <taxon>unclassified sequences</taxon>
        <taxon>metagenomes</taxon>
        <taxon>ecological metagenomes</taxon>
    </lineage>
</organism>
<dbReference type="InterPro" id="IPR001608">
    <property type="entry name" value="Ala_racemase_N"/>
</dbReference>
<dbReference type="GO" id="GO:0036088">
    <property type="term" value="P:D-serine catabolic process"/>
    <property type="evidence" value="ECO:0007669"/>
    <property type="project" value="TreeGrafter"/>
</dbReference>
<reference evidence="4" key="1">
    <citation type="submission" date="2020-05" db="EMBL/GenBank/DDBJ databases">
        <authorList>
            <person name="Chiriac C."/>
            <person name="Salcher M."/>
            <person name="Ghai R."/>
            <person name="Kavagutti S V."/>
        </authorList>
    </citation>
    <scope>NUCLEOTIDE SEQUENCE</scope>
</reference>